<evidence type="ECO:0000259" key="1">
    <source>
        <dbReference type="PROSITE" id="PS50275"/>
    </source>
</evidence>
<gene>
    <name evidence="2" type="primary">Sac1</name>
    <name evidence="2" type="ORF">EHP00_481</name>
</gene>
<dbReference type="GO" id="GO:0043812">
    <property type="term" value="F:phosphatidylinositol-4-phosphate phosphatase activity"/>
    <property type="evidence" value="ECO:0007669"/>
    <property type="project" value="TreeGrafter"/>
</dbReference>
<dbReference type="Pfam" id="PF02383">
    <property type="entry name" value="Syja_N"/>
    <property type="match status" value="1"/>
</dbReference>
<feature type="domain" description="SAC" evidence="1">
    <location>
        <begin position="241"/>
        <end position="538"/>
    </location>
</feature>
<dbReference type="VEuPathDB" id="MicrosporidiaDB:EHP00_481"/>
<dbReference type="Proteomes" id="UP000192758">
    <property type="component" value="Unassembled WGS sequence"/>
</dbReference>
<dbReference type="EMBL" id="MNPJ01000002">
    <property type="protein sequence ID" value="OQS55764.1"/>
    <property type="molecule type" value="Genomic_DNA"/>
</dbReference>
<dbReference type="OrthoDB" id="405996at2759"/>
<evidence type="ECO:0000313" key="3">
    <source>
        <dbReference type="Proteomes" id="UP000192758"/>
    </source>
</evidence>
<accession>A0A1W0E936</accession>
<proteinExistence type="predicted"/>
<evidence type="ECO:0000313" key="2">
    <source>
        <dbReference type="EMBL" id="OQS55764.1"/>
    </source>
</evidence>
<dbReference type="PANTHER" id="PTHR45662:SF2">
    <property type="entry name" value="PHOSPHATIDYLINOSITOL-3-PHOSPHATASE SAC1"/>
    <property type="match status" value="1"/>
</dbReference>
<dbReference type="PROSITE" id="PS50275">
    <property type="entry name" value="SAC"/>
    <property type="match status" value="1"/>
</dbReference>
<dbReference type="AlphaFoldDB" id="A0A1W0E936"/>
<keyword evidence="3" id="KW-1185">Reference proteome</keyword>
<dbReference type="GO" id="GO:0005783">
    <property type="term" value="C:endoplasmic reticulum"/>
    <property type="evidence" value="ECO:0007669"/>
    <property type="project" value="TreeGrafter"/>
</dbReference>
<comment type="caution">
    <text evidence="2">The sequence shown here is derived from an EMBL/GenBank/DDBJ whole genome shotgun (WGS) entry which is preliminary data.</text>
</comment>
<dbReference type="GO" id="GO:0046856">
    <property type="term" value="P:phosphatidylinositol dephosphorylation"/>
    <property type="evidence" value="ECO:0007669"/>
    <property type="project" value="TreeGrafter"/>
</dbReference>
<dbReference type="PANTHER" id="PTHR45662">
    <property type="entry name" value="PHOSPHATIDYLINOSITIDE PHOSPHATASE SAC1"/>
    <property type="match status" value="1"/>
</dbReference>
<name>A0A1W0E936_9MICR</name>
<sequence>MIDVYIEKNNIVLFSQGHKVTISANITWIYNNFKIINNVFLQCFGIYGIIHYDRCDYLILVTKSKKIGRIVNKNKKETNDVFEIKEVNLIPLNDSCDLNVNEVFINETQNFFKRTPGIYFSEENLCDLFGQAQDSSVHKNHSFFNTNLRQTLYDKESSISEAYSEVFNHMENSSEVENKWNMQERDLLSEYEGNTNEDDSYYKVDNIKKDENANKENNVLKHNNENNKTLNYEEKVGRDIFLFNKHQITAFVKKYETNTFIIKCIQGYYTNFRFENKKQHNISFFVSFISRRAINRLGTRLQCRGAVDGGACANMVETEFAVFNAINFNDKNRENIKTYEEDKYTYFYKIIDHFKIIRGTIPLKWHQNVGFKYTPKIIVEKENSLCVFDKHHKMLECLYELPILYINLINRANKSEKEIFIKYSEVLRERKCLFINFNFHDQEIYSYEIEKITKELQIQDKMQIITIEDLLSIIDFNKCIARVNCIDSLDRTNAFQFKFFMHKLHDLYSNTSLIEENIEMLKKMWIENGKFISLQYAGTGALHSEKIKNYVTEKEALITKENERFMFQNSDSSIVTYNLNINIKRRDKIKKPFSILQKSNDFYYSLVRYFKNRTVDYQTNEIYKILSDKRHDKIKKRREYCGWETKICFFIFLLF</sequence>
<reference evidence="2 3" key="1">
    <citation type="journal article" date="2017" name="Environ. Microbiol.">
        <title>Decay of the glycolytic pathway and adaptation to intranuclear parasitism within Enterocytozoonidae microsporidia.</title>
        <authorList>
            <person name="Wiredu Boakye D."/>
            <person name="Jaroenlak P."/>
            <person name="Prachumwat A."/>
            <person name="Williams T.A."/>
            <person name="Bateman K.S."/>
            <person name="Itsathitphaisarn O."/>
            <person name="Sritunyalucksana K."/>
            <person name="Paszkiewicz K.H."/>
            <person name="Moore K.A."/>
            <person name="Stentiford G.D."/>
            <person name="Williams B.A."/>
        </authorList>
    </citation>
    <scope>NUCLEOTIDE SEQUENCE [LARGE SCALE GENOMIC DNA]</scope>
    <source>
        <strain evidence="2 3">TH1</strain>
    </source>
</reference>
<organism evidence="2 3">
    <name type="scientific">Ecytonucleospora hepatopenaei</name>
    <dbReference type="NCBI Taxonomy" id="646526"/>
    <lineage>
        <taxon>Eukaryota</taxon>
        <taxon>Fungi</taxon>
        <taxon>Fungi incertae sedis</taxon>
        <taxon>Microsporidia</taxon>
        <taxon>Enterocytozoonidae</taxon>
        <taxon>Ecytonucleospora</taxon>
    </lineage>
</organism>
<dbReference type="InterPro" id="IPR002013">
    <property type="entry name" value="SAC_dom"/>
</dbReference>
<protein>
    <submittedName>
        <fullName evidence="2">Sac1</fullName>
    </submittedName>
</protein>